<dbReference type="EMBL" id="CAICTM010000206">
    <property type="protein sequence ID" value="CAB9504752.1"/>
    <property type="molecule type" value="Genomic_DNA"/>
</dbReference>
<feature type="domain" description="DUF6824" evidence="1">
    <location>
        <begin position="19"/>
        <end position="102"/>
    </location>
</feature>
<name>A0A9N8DKF7_9STRA</name>
<reference evidence="2" key="1">
    <citation type="submission" date="2020-06" db="EMBL/GenBank/DDBJ databases">
        <authorList>
            <consortium name="Plant Systems Biology data submission"/>
        </authorList>
    </citation>
    <scope>NUCLEOTIDE SEQUENCE</scope>
    <source>
        <strain evidence="2">D6</strain>
    </source>
</reference>
<gene>
    <name evidence="2" type="ORF">SEMRO_207_G086860.1</name>
</gene>
<dbReference type="InterPro" id="IPR049227">
    <property type="entry name" value="DUF6824"/>
</dbReference>
<protein>
    <recommendedName>
        <fullName evidence="1">DUF6824 domain-containing protein</fullName>
    </recommendedName>
</protein>
<proteinExistence type="predicted"/>
<evidence type="ECO:0000313" key="2">
    <source>
        <dbReference type="EMBL" id="CAB9504752.1"/>
    </source>
</evidence>
<organism evidence="2 3">
    <name type="scientific">Seminavis robusta</name>
    <dbReference type="NCBI Taxonomy" id="568900"/>
    <lineage>
        <taxon>Eukaryota</taxon>
        <taxon>Sar</taxon>
        <taxon>Stramenopiles</taxon>
        <taxon>Ochrophyta</taxon>
        <taxon>Bacillariophyta</taxon>
        <taxon>Bacillariophyceae</taxon>
        <taxon>Bacillariophycidae</taxon>
        <taxon>Naviculales</taxon>
        <taxon>Naviculaceae</taxon>
        <taxon>Seminavis</taxon>
    </lineage>
</organism>
<sequence length="148" mass="17320">MKFRQATIERIEYSPGPKDCLAGRGGYTNHHIGTNKFRGMCEKMKLHYLLAKTIAEKQEIRNQLISEWENEGGRFLKGDPHHGFRPMSAKEVRRKTSQRLRERPDLFFKKLFSDEMDKMLGITMPEEPLCYDEDTLALLRNPISEFSL</sequence>
<accession>A0A9N8DKF7</accession>
<comment type="caution">
    <text evidence="2">The sequence shown here is derived from an EMBL/GenBank/DDBJ whole genome shotgun (WGS) entry which is preliminary data.</text>
</comment>
<dbReference type="AlphaFoldDB" id="A0A9N8DKF7"/>
<evidence type="ECO:0000313" key="3">
    <source>
        <dbReference type="Proteomes" id="UP001153069"/>
    </source>
</evidence>
<dbReference type="Pfam" id="PF20710">
    <property type="entry name" value="DUF6824"/>
    <property type="match status" value="1"/>
</dbReference>
<keyword evidence="3" id="KW-1185">Reference proteome</keyword>
<evidence type="ECO:0000259" key="1">
    <source>
        <dbReference type="Pfam" id="PF20710"/>
    </source>
</evidence>
<dbReference type="Proteomes" id="UP001153069">
    <property type="component" value="Unassembled WGS sequence"/>
</dbReference>